<protein>
    <recommendedName>
        <fullName evidence="1">N-end rule aminoacyl transferase C-terminal domain-containing protein</fullName>
    </recommendedName>
</protein>
<proteinExistence type="predicted"/>
<dbReference type="PANTHER" id="PTHR21367:SF1">
    <property type="entry name" value="ARGINYL-TRNA--PROTEIN TRANSFERASE 1"/>
    <property type="match status" value="1"/>
</dbReference>
<keyword evidence="3" id="KW-1185">Reference proteome</keyword>
<gene>
    <name evidence="2" type="ORF">QCA50_017209</name>
</gene>
<feature type="domain" description="N-end rule aminoacyl transferase C-terminal" evidence="1">
    <location>
        <begin position="54"/>
        <end position="206"/>
    </location>
</feature>
<dbReference type="PANTHER" id="PTHR21367">
    <property type="entry name" value="ARGININE-TRNA-PROTEIN TRANSFERASE 1"/>
    <property type="match status" value="1"/>
</dbReference>
<comment type="caution">
    <text evidence="2">The sequence shown here is derived from an EMBL/GenBank/DDBJ whole genome shotgun (WGS) entry which is preliminary data.</text>
</comment>
<dbReference type="AlphaFoldDB" id="A0AAW0FDR6"/>
<dbReference type="Pfam" id="PF04377">
    <property type="entry name" value="ATE_C"/>
    <property type="match status" value="1"/>
</dbReference>
<dbReference type="GO" id="GO:0004057">
    <property type="term" value="F:arginyl-tRNA--protein transferase activity"/>
    <property type="evidence" value="ECO:0007669"/>
    <property type="project" value="InterPro"/>
</dbReference>
<organism evidence="2 3">
    <name type="scientific">Cerrena zonata</name>
    <dbReference type="NCBI Taxonomy" id="2478898"/>
    <lineage>
        <taxon>Eukaryota</taxon>
        <taxon>Fungi</taxon>
        <taxon>Dikarya</taxon>
        <taxon>Basidiomycota</taxon>
        <taxon>Agaricomycotina</taxon>
        <taxon>Agaricomycetes</taxon>
        <taxon>Polyporales</taxon>
        <taxon>Cerrenaceae</taxon>
        <taxon>Cerrena</taxon>
    </lineage>
</organism>
<sequence length="383" mass="44183">MHRQTVNRFIRAISNGDDKRDQKNSKFDLKSLIEAEQKSTKFKTVFGPSNFTKEKYELYKKYQIRVHNDDPEDLNEQSFDRFLCDAPFHQEEIEGTKAQWDLLNGWVENWPKVGQSPQLQKNKRIGPTHECYYLDDKLIAISVLDFLPTGISSIYFIWDPDYANLSLGTLSGLREIQMCHELNLGYYYLGYYIDDCDKMKYKLKFGGEILDLANEVYFPIPQVGDYMKDGKLFVCGTSKDTPDTLHREFALQNTGHPKSLATSRFKNESLIRDISELVYAFNSNTHHEAETAYKLLQHKLKLSDLTPDDLPLVVPGVTPVWQILEMTENGTIHEKLKVTVFSMSHGSFGSTRLKDLTPIGRKMIIQFIRLFGIAKIENSIILI</sequence>
<dbReference type="InterPro" id="IPR007472">
    <property type="entry name" value="N-end_Aminoacyl_Trfase_C"/>
</dbReference>
<dbReference type="EMBL" id="JASBNA010000056">
    <property type="protein sequence ID" value="KAK7679710.1"/>
    <property type="molecule type" value="Genomic_DNA"/>
</dbReference>
<name>A0AAW0FDR6_9APHY</name>
<dbReference type="Proteomes" id="UP001385951">
    <property type="component" value="Unassembled WGS sequence"/>
</dbReference>
<evidence type="ECO:0000313" key="2">
    <source>
        <dbReference type="EMBL" id="KAK7679710.1"/>
    </source>
</evidence>
<evidence type="ECO:0000313" key="3">
    <source>
        <dbReference type="Proteomes" id="UP001385951"/>
    </source>
</evidence>
<dbReference type="InterPro" id="IPR030700">
    <property type="entry name" value="N-end_Aminoacyl_Trfase"/>
</dbReference>
<accession>A0AAW0FDR6</accession>
<evidence type="ECO:0000259" key="1">
    <source>
        <dbReference type="Pfam" id="PF04377"/>
    </source>
</evidence>
<reference evidence="2 3" key="1">
    <citation type="submission" date="2022-09" db="EMBL/GenBank/DDBJ databases">
        <authorList>
            <person name="Palmer J.M."/>
        </authorList>
    </citation>
    <scope>NUCLEOTIDE SEQUENCE [LARGE SCALE GENOMIC DNA]</scope>
    <source>
        <strain evidence="2 3">DSM 7382</strain>
    </source>
</reference>
<dbReference type="GO" id="GO:0005737">
    <property type="term" value="C:cytoplasm"/>
    <property type="evidence" value="ECO:0007669"/>
    <property type="project" value="TreeGrafter"/>
</dbReference>
<dbReference type="SUPFAM" id="SSF55729">
    <property type="entry name" value="Acyl-CoA N-acyltransferases (Nat)"/>
    <property type="match status" value="1"/>
</dbReference>
<dbReference type="InterPro" id="IPR016181">
    <property type="entry name" value="Acyl_CoA_acyltransferase"/>
</dbReference>